<dbReference type="CDD" id="cd00112">
    <property type="entry name" value="LDLa"/>
    <property type="match status" value="2"/>
</dbReference>
<evidence type="ECO:0000256" key="9">
    <source>
        <dbReference type="ARBA" id="ARBA00023180"/>
    </source>
</evidence>
<dbReference type="GO" id="GO:0005886">
    <property type="term" value="C:plasma membrane"/>
    <property type="evidence" value="ECO:0007669"/>
    <property type="project" value="TreeGrafter"/>
</dbReference>
<evidence type="ECO:0000256" key="4">
    <source>
        <dbReference type="ARBA" id="ARBA00022737"/>
    </source>
</evidence>
<dbReference type="Pfam" id="PF00057">
    <property type="entry name" value="Ldl_recept_a"/>
    <property type="match status" value="3"/>
</dbReference>
<dbReference type="Gene3D" id="4.10.400.10">
    <property type="entry name" value="Low-density Lipoprotein Receptor"/>
    <property type="match status" value="3"/>
</dbReference>
<name>A0A3B3VWZ2_9TELE</name>
<feature type="transmembrane region" description="Helical" evidence="11">
    <location>
        <begin position="139"/>
        <end position="157"/>
    </location>
</feature>
<evidence type="ECO:0000256" key="6">
    <source>
        <dbReference type="ARBA" id="ARBA00023136"/>
    </source>
</evidence>
<dbReference type="SUPFAM" id="SSF57424">
    <property type="entry name" value="LDL receptor-like module"/>
    <property type="match status" value="3"/>
</dbReference>
<keyword evidence="9" id="KW-0325">Glycoprotein</keyword>
<dbReference type="GeneTree" id="ENSGT00940000157521"/>
<dbReference type="PROSITE" id="PS01209">
    <property type="entry name" value="LDLRA_1"/>
    <property type="match status" value="3"/>
</dbReference>
<sequence>TAALSILTASIHGDEFHCVEDGTCIPERWRCDGDKDCEDGSDEKDCEGTKRMCDPKAKFTCKDTGCQWNLRSKCITKSWVCDGDIDCEDRSDEESCESSVCKPPKYPCANESSVCLTPDKICNGKVDCADRSDEGPICGIFLFFFVLSFCILSSHPFR</sequence>
<dbReference type="InterPro" id="IPR036055">
    <property type="entry name" value="LDL_receptor-like_sf"/>
</dbReference>
<comment type="subcellular location">
    <subcellularLocation>
        <location evidence="1">Membrane</location>
        <topology evidence="1">Single-pass membrane protein</topology>
    </subcellularLocation>
</comment>
<evidence type="ECO:0000256" key="3">
    <source>
        <dbReference type="ARBA" id="ARBA00022729"/>
    </source>
</evidence>
<reference evidence="12" key="2">
    <citation type="submission" date="2025-09" db="UniProtKB">
        <authorList>
            <consortium name="Ensembl"/>
        </authorList>
    </citation>
    <scope>IDENTIFICATION</scope>
</reference>
<dbReference type="PROSITE" id="PS50068">
    <property type="entry name" value="LDLRA_2"/>
    <property type="match status" value="3"/>
</dbReference>
<evidence type="ECO:0000256" key="1">
    <source>
        <dbReference type="ARBA" id="ARBA00004167"/>
    </source>
</evidence>
<keyword evidence="4" id="KW-0677">Repeat</keyword>
<evidence type="ECO:0000313" key="12">
    <source>
        <dbReference type="Ensembl" id="ENSPLAP00000029591.1"/>
    </source>
</evidence>
<evidence type="ECO:0000256" key="2">
    <source>
        <dbReference type="ARBA" id="ARBA00022692"/>
    </source>
</evidence>
<dbReference type="AlphaFoldDB" id="A0A3B3VWZ2"/>
<keyword evidence="7 10" id="KW-1015">Disulfide bond</keyword>
<evidence type="ECO:0000256" key="8">
    <source>
        <dbReference type="ARBA" id="ARBA00023170"/>
    </source>
</evidence>
<reference evidence="12" key="1">
    <citation type="submission" date="2025-08" db="UniProtKB">
        <authorList>
            <consortium name="Ensembl"/>
        </authorList>
    </citation>
    <scope>IDENTIFICATION</scope>
</reference>
<dbReference type="InterPro" id="IPR051221">
    <property type="entry name" value="LDLR-related"/>
</dbReference>
<dbReference type="STRING" id="48699.ENSPLAP00000029591"/>
<dbReference type="PANTHER" id="PTHR22722:SF5">
    <property type="entry name" value="LOW-DENSITY LIPOPROTEIN RECEPTOR-RELATED PROTEIN 1B"/>
    <property type="match status" value="1"/>
</dbReference>
<dbReference type="InterPro" id="IPR002172">
    <property type="entry name" value="LDrepeatLR_classA_rpt"/>
</dbReference>
<protein>
    <submittedName>
        <fullName evidence="12">Uncharacterized protein</fullName>
    </submittedName>
</protein>
<evidence type="ECO:0000256" key="10">
    <source>
        <dbReference type="PROSITE-ProRule" id="PRU00124"/>
    </source>
</evidence>
<dbReference type="GO" id="GO:0005041">
    <property type="term" value="F:low-density lipoprotein particle receptor activity"/>
    <property type="evidence" value="ECO:0007669"/>
    <property type="project" value="TreeGrafter"/>
</dbReference>
<dbReference type="PRINTS" id="PR00261">
    <property type="entry name" value="LDLRECEPTOR"/>
</dbReference>
<dbReference type="PANTHER" id="PTHR22722">
    <property type="entry name" value="LOW-DENSITY LIPOPROTEIN RECEPTOR-RELATED PROTEIN 2-RELATED"/>
    <property type="match status" value="1"/>
</dbReference>
<dbReference type="GO" id="GO:0043235">
    <property type="term" value="C:receptor complex"/>
    <property type="evidence" value="ECO:0007669"/>
    <property type="project" value="TreeGrafter"/>
</dbReference>
<evidence type="ECO:0000256" key="5">
    <source>
        <dbReference type="ARBA" id="ARBA00022989"/>
    </source>
</evidence>
<keyword evidence="2 11" id="KW-0812">Transmembrane</keyword>
<keyword evidence="5 11" id="KW-1133">Transmembrane helix</keyword>
<keyword evidence="13" id="KW-1185">Reference proteome</keyword>
<dbReference type="Ensembl" id="ENSPLAT00000024719.1">
    <property type="protein sequence ID" value="ENSPLAP00000029591.1"/>
    <property type="gene ID" value="ENSPLAG00000019945.1"/>
</dbReference>
<proteinExistence type="predicted"/>
<evidence type="ECO:0000313" key="13">
    <source>
        <dbReference type="Proteomes" id="UP000261500"/>
    </source>
</evidence>
<dbReference type="Proteomes" id="UP000261500">
    <property type="component" value="Unplaced"/>
</dbReference>
<feature type="disulfide bond" evidence="10">
    <location>
        <begin position="31"/>
        <end position="46"/>
    </location>
</feature>
<keyword evidence="3" id="KW-0732">Signal</keyword>
<dbReference type="FunFam" id="4.10.400.10:FF:000002">
    <property type="entry name" value="Low-density lipoprotein receptor-related protein 1"/>
    <property type="match status" value="1"/>
</dbReference>
<keyword evidence="6 11" id="KW-0472">Membrane</keyword>
<keyword evidence="8" id="KW-0675">Receptor</keyword>
<dbReference type="InterPro" id="IPR023415">
    <property type="entry name" value="LDLR_class-A_CS"/>
</dbReference>
<feature type="disulfide bond" evidence="10">
    <location>
        <begin position="81"/>
        <end position="96"/>
    </location>
</feature>
<dbReference type="SMART" id="SM00192">
    <property type="entry name" value="LDLa"/>
    <property type="match status" value="3"/>
</dbReference>
<evidence type="ECO:0000256" key="7">
    <source>
        <dbReference type="ARBA" id="ARBA00023157"/>
    </source>
</evidence>
<organism evidence="12 13">
    <name type="scientific">Poecilia latipinna</name>
    <name type="common">sailfin molly</name>
    <dbReference type="NCBI Taxonomy" id="48699"/>
    <lineage>
        <taxon>Eukaryota</taxon>
        <taxon>Metazoa</taxon>
        <taxon>Chordata</taxon>
        <taxon>Craniata</taxon>
        <taxon>Vertebrata</taxon>
        <taxon>Euteleostomi</taxon>
        <taxon>Actinopterygii</taxon>
        <taxon>Neopterygii</taxon>
        <taxon>Teleostei</taxon>
        <taxon>Neoteleostei</taxon>
        <taxon>Acanthomorphata</taxon>
        <taxon>Ovalentaria</taxon>
        <taxon>Atherinomorphae</taxon>
        <taxon>Cyprinodontiformes</taxon>
        <taxon>Poeciliidae</taxon>
        <taxon>Poeciliinae</taxon>
        <taxon>Poecilia</taxon>
    </lineage>
</organism>
<evidence type="ECO:0000256" key="11">
    <source>
        <dbReference type="SAM" id="Phobius"/>
    </source>
</evidence>
<comment type="caution">
    <text evidence="10">Lacks conserved residue(s) required for the propagation of feature annotation.</text>
</comment>
<accession>A0A3B3VWZ2</accession>